<proteinExistence type="predicted"/>
<dbReference type="PANTHER" id="PTHR35180:SF4">
    <property type="entry name" value="PROTEIN CBG06219"/>
    <property type="match status" value="1"/>
</dbReference>
<keyword evidence="2" id="KW-1185">Reference proteome</keyword>
<dbReference type="Proteomes" id="UP000005239">
    <property type="component" value="Unassembled WGS sequence"/>
</dbReference>
<name>A0A2A6CTJ8_PRIPA</name>
<dbReference type="AlphaFoldDB" id="A0A2A6CTJ8"/>
<sequence>MVLSPISMTRGVSIILLFVASSISAKSCEWLGHAPVCGTYSCPRGWMELVKSGDMSSSFLAEFGDICTVGVKTLCCKMDTDGHTVKQGQRCTRQKNGCPNGQEKIGIERIAYFFLENEYYNICCDREIL</sequence>
<evidence type="ECO:0000313" key="1">
    <source>
        <dbReference type="EnsemblMetazoa" id="PPA33994.1"/>
    </source>
</evidence>
<reference evidence="1" key="2">
    <citation type="submission" date="2022-06" db="UniProtKB">
        <authorList>
            <consortium name="EnsemblMetazoa"/>
        </authorList>
    </citation>
    <scope>IDENTIFICATION</scope>
    <source>
        <strain evidence="1">PS312</strain>
    </source>
</reference>
<accession>A0A2A6CTJ8</accession>
<dbReference type="PANTHER" id="PTHR35180">
    <property type="entry name" value="PROTEIN CBG06219"/>
    <property type="match status" value="1"/>
</dbReference>
<reference evidence="2" key="1">
    <citation type="journal article" date="2008" name="Nat. Genet.">
        <title>The Pristionchus pacificus genome provides a unique perspective on nematode lifestyle and parasitism.</title>
        <authorList>
            <person name="Dieterich C."/>
            <person name="Clifton S.W."/>
            <person name="Schuster L.N."/>
            <person name="Chinwalla A."/>
            <person name="Delehaunty K."/>
            <person name="Dinkelacker I."/>
            <person name="Fulton L."/>
            <person name="Fulton R."/>
            <person name="Godfrey J."/>
            <person name="Minx P."/>
            <person name="Mitreva M."/>
            <person name="Roeseler W."/>
            <person name="Tian H."/>
            <person name="Witte H."/>
            <person name="Yang S.P."/>
            <person name="Wilson R.K."/>
            <person name="Sommer R.J."/>
        </authorList>
    </citation>
    <scope>NUCLEOTIDE SEQUENCE [LARGE SCALE GENOMIC DNA]</scope>
    <source>
        <strain evidence="2">PS312</strain>
    </source>
</reference>
<accession>A0A8R1UJT0</accession>
<gene>
    <name evidence="1" type="primary">WBGene00272363</name>
</gene>
<evidence type="ECO:0000313" key="2">
    <source>
        <dbReference type="Proteomes" id="UP000005239"/>
    </source>
</evidence>
<organism evidence="1 2">
    <name type="scientific">Pristionchus pacificus</name>
    <name type="common">Parasitic nematode worm</name>
    <dbReference type="NCBI Taxonomy" id="54126"/>
    <lineage>
        <taxon>Eukaryota</taxon>
        <taxon>Metazoa</taxon>
        <taxon>Ecdysozoa</taxon>
        <taxon>Nematoda</taxon>
        <taxon>Chromadorea</taxon>
        <taxon>Rhabditida</taxon>
        <taxon>Rhabditina</taxon>
        <taxon>Diplogasteromorpha</taxon>
        <taxon>Diplogasteroidea</taxon>
        <taxon>Neodiplogasteridae</taxon>
        <taxon>Pristionchus</taxon>
    </lineage>
</organism>
<dbReference type="EnsemblMetazoa" id="PPA33994.1">
    <property type="protein sequence ID" value="PPA33994.1"/>
    <property type="gene ID" value="WBGene00272363"/>
</dbReference>
<protein>
    <submittedName>
        <fullName evidence="1">Uncharacterized protein</fullName>
    </submittedName>
</protein>